<dbReference type="PANTHER" id="PTHR47339">
    <property type="entry name" value="CELL DIVISION CONTROL PROTEIN 24"/>
    <property type="match status" value="1"/>
</dbReference>
<dbReference type="InterPro" id="IPR035899">
    <property type="entry name" value="DBL_dom_sf"/>
</dbReference>
<organism evidence="2 3">
    <name type="scientific">Aspergillus sclerotialis</name>
    <dbReference type="NCBI Taxonomy" id="2070753"/>
    <lineage>
        <taxon>Eukaryota</taxon>
        <taxon>Fungi</taxon>
        <taxon>Dikarya</taxon>
        <taxon>Ascomycota</taxon>
        <taxon>Pezizomycotina</taxon>
        <taxon>Eurotiomycetes</taxon>
        <taxon>Eurotiomycetidae</taxon>
        <taxon>Eurotiales</taxon>
        <taxon>Aspergillaceae</taxon>
        <taxon>Aspergillus</taxon>
        <taxon>Aspergillus subgen. Polypaecilum</taxon>
    </lineage>
</organism>
<dbReference type="SUPFAM" id="SSF48065">
    <property type="entry name" value="DBL homology domain (DH-domain)"/>
    <property type="match status" value="1"/>
</dbReference>
<reference evidence="3" key="1">
    <citation type="submission" date="2017-02" db="EMBL/GenBank/DDBJ databases">
        <authorList>
            <person name="Tafer H."/>
            <person name="Lopandic K."/>
        </authorList>
    </citation>
    <scope>NUCLEOTIDE SEQUENCE [LARGE SCALE GENOMIC DNA]</scope>
    <source>
        <strain evidence="3">CBS 366.77</strain>
    </source>
</reference>
<dbReference type="PROSITE" id="PS50010">
    <property type="entry name" value="DH_2"/>
    <property type="match status" value="1"/>
</dbReference>
<evidence type="ECO:0000313" key="3">
    <source>
        <dbReference type="Proteomes" id="UP000266188"/>
    </source>
</evidence>
<dbReference type="InterPro" id="IPR010481">
    <property type="entry name" value="Cdc24/Scd1_N"/>
</dbReference>
<dbReference type="PANTHER" id="PTHR47339:SF1">
    <property type="entry name" value="CELL DIVISION CONTROL PROTEIN 24"/>
    <property type="match status" value="1"/>
</dbReference>
<dbReference type="Pfam" id="PF06395">
    <property type="entry name" value="CDC24"/>
    <property type="match status" value="1"/>
</dbReference>
<dbReference type="FunFam" id="1.20.900.10:FF:000041">
    <property type="entry name" value="Rho guanyl nucleotide exchange factor"/>
    <property type="match status" value="1"/>
</dbReference>
<dbReference type="GO" id="GO:0005085">
    <property type="term" value="F:guanyl-nucleotide exchange factor activity"/>
    <property type="evidence" value="ECO:0007669"/>
    <property type="project" value="InterPro"/>
</dbReference>
<dbReference type="InterPro" id="IPR036872">
    <property type="entry name" value="CH_dom_sf"/>
</dbReference>
<dbReference type="Gene3D" id="1.20.900.10">
    <property type="entry name" value="Dbl homology (DH) domain"/>
    <property type="match status" value="1"/>
</dbReference>
<dbReference type="GO" id="GO:0005634">
    <property type="term" value="C:nucleus"/>
    <property type="evidence" value="ECO:0007669"/>
    <property type="project" value="TreeGrafter"/>
</dbReference>
<sequence length="420" mass="48031">MIEPGVFSPSGPVAEDNIINRRGGESIYQSCVNLKKRLADLPSFEPHMHEMEEEDQATANTDPVASLWNCLRNGYPLLTIYNATGPEELLEIDTTKVAEAKRPKAATFKFLQACLQDLAFPQQECFLITDLYGESTTGFIKVIKMVNRVLDILEMQGQLKRPSESSAAPNQAGKGGKLTKKEHILKELLETERDYVHHLQNLQALKKELEETGALTGDASHQIFLNLNNLLDFAQRFLIRMEQHYALPEDEQNWGELFIQHEEAFRQYEPFIANQMRCDEICLREWDKIHRAPRHLDLQQMVALPATLNGFFVKPFQRLTKYPLMLMELRKQTENVNLQTDITRAIDAIQFVLDAANDAIDKEHLSAAVSELAERVDDWRTLKVDTFGELLRFGTFTIVKNDTGKDSEREVCSTPYEMLT</sequence>
<feature type="domain" description="DH" evidence="1">
    <location>
        <begin position="180"/>
        <end position="359"/>
    </location>
</feature>
<evidence type="ECO:0000259" key="1">
    <source>
        <dbReference type="PROSITE" id="PS50010"/>
    </source>
</evidence>
<protein>
    <recommendedName>
        <fullName evidence="1">DH domain-containing protein</fullName>
    </recommendedName>
</protein>
<gene>
    <name evidence="2" type="ORF">PHISCL_09747</name>
</gene>
<dbReference type="AlphaFoldDB" id="A0A3A2Z5F8"/>
<dbReference type="Pfam" id="PF00621">
    <property type="entry name" value="RhoGEF"/>
    <property type="match status" value="1"/>
</dbReference>
<dbReference type="Proteomes" id="UP000266188">
    <property type="component" value="Unassembled WGS sequence"/>
</dbReference>
<dbReference type="GO" id="GO:0000935">
    <property type="term" value="C:division septum"/>
    <property type="evidence" value="ECO:0007669"/>
    <property type="project" value="TreeGrafter"/>
</dbReference>
<keyword evidence="3" id="KW-1185">Reference proteome</keyword>
<dbReference type="GO" id="GO:0005737">
    <property type="term" value="C:cytoplasm"/>
    <property type="evidence" value="ECO:0007669"/>
    <property type="project" value="TreeGrafter"/>
</dbReference>
<dbReference type="Gene3D" id="1.10.418.10">
    <property type="entry name" value="Calponin-like domain"/>
    <property type="match status" value="1"/>
</dbReference>
<accession>A0A3A2Z5F8</accession>
<evidence type="ECO:0000313" key="2">
    <source>
        <dbReference type="EMBL" id="RJE17920.1"/>
    </source>
</evidence>
<proteinExistence type="predicted"/>
<name>A0A3A2Z5F8_9EURO</name>
<dbReference type="GO" id="GO:0030010">
    <property type="term" value="P:establishment of cell polarity"/>
    <property type="evidence" value="ECO:0007669"/>
    <property type="project" value="TreeGrafter"/>
</dbReference>
<dbReference type="OrthoDB" id="1594986at2759"/>
<dbReference type="EMBL" id="MVGC01000671">
    <property type="protein sequence ID" value="RJE17920.1"/>
    <property type="molecule type" value="Genomic_DNA"/>
</dbReference>
<dbReference type="GO" id="GO:0043332">
    <property type="term" value="C:mating projection tip"/>
    <property type="evidence" value="ECO:0007669"/>
    <property type="project" value="TreeGrafter"/>
</dbReference>
<comment type="caution">
    <text evidence="2">The sequence shown here is derived from an EMBL/GenBank/DDBJ whole genome shotgun (WGS) entry which is preliminary data.</text>
</comment>
<dbReference type="InterPro" id="IPR000219">
    <property type="entry name" value="DH_dom"/>
</dbReference>
<dbReference type="InterPro" id="IPR053026">
    <property type="entry name" value="CDC42_GEF"/>
</dbReference>
<dbReference type="STRING" id="2070753.A0A3A2Z5F8"/>
<dbReference type="GO" id="GO:0031106">
    <property type="term" value="P:septin ring organization"/>
    <property type="evidence" value="ECO:0007669"/>
    <property type="project" value="TreeGrafter"/>
</dbReference>
<dbReference type="SMART" id="SM00325">
    <property type="entry name" value="RhoGEF"/>
    <property type="match status" value="1"/>
</dbReference>